<feature type="transmembrane region" description="Helical" evidence="1">
    <location>
        <begin position="12"/>
        <end position="33"/>
    </location>
</feature>
<dbReference type="GeneID" id="66302506"/>
<dbReference type="Gene3D" id="1.10.1760.20">
    <property type="match status" value="1"/>
</dbReference>
<sequence length="166" mass="17482">MNKEKNLTKRLALSGIFIAIATVLGTFSIPFFGAKISPIQHFINVLASVTLGPLYGGGCAFITSLLRNILGTGSLLAFPGSMIGAFLAGFIYNKVNKVEGALIGEVIGTGILGAIVAFPIASMILGKEVALFFYVTPFSLSSIFGGLIAYILIKVPAIKKILLEKK</sequence>
<dbReference type="RefSeq" id="WP_021876493.1">
    <property type="nucleotide sequence ID" value="NZ_CP018624.1"/>
</dbReference>
<keyword evidence="1" id="KW-0812">Transmembrane</keyword>
<proteinExistence type="predicted"/>
<dbReference type="EMBL" id="JAIFTX010000007">
    <property type="protein sequence ID" value="MBX7290275.1"/>
    <property type="molecule type" value="Genomic_DNA"/>
</dbReference>
<dbReference type="Pfam" id="PF09512">
    <property type="entry name" value="ThiW"/>
    <property type="match status" value="1"/>
</dbReference>
<keyword evidence="1" id="KW-0472">Membrane</keyword>
<accession>A0ABD4RGJ7</accession>
<evidence type="ECO:0000256" key="1">
    <source>
        <dbReference type="SAM" id="Phobius"/>
    </source>
</evidence>
<keyword evidence="1" id="KW-1133">Transmembrane helix</keyword>
<feature type="transmembrane region" description="Helical" evidence="1">
    <location>
        <begin position="69"/>
        <end position="90"/>
    </location>
</feature>
<feature type="transmembrane region" description="Helical" evidence="1">
    <location>
        <begin position="131"/>
        <end position="153"/>
    </location>
</feature>
<dbReference type="InterPro" id="IPR012652">
    <property type="entry name" value="ThiW"/>
</dbReference>
<evidence type="ECO:0000313" key="3">
    <source>
        <dbReference type="Proteomes" id="UP000775179"/>
    </source>
</evidence>
<organism evidence="2 3">
    <name type="scientific">Clostridium chauvoei</name>
    <dbReference type="NCBI Taxonomy" id="46867"/>
    <lineage>
        <taxon>Bacteria</taxon>
        <taxon>Bacillati</taxon>
        <taxon>Bacillota</taxon>
        <taxon>Clostridia</taxon>
        <taxon>Eubacteriales</taxon>
        <taxon>Clostridiaceae</taxon>
        <taxon>Clostridium</taxon>
    </lineage>
</organism>
<dbReference type="AlphaFoldDB" id="A0ABD4RGJ7"/>
<feature type="transmembrane region" description="Helical" evidence="1">
    <location>
        <begin position="45"/>
        <end position="63"/>
    </location>
</feature>
<dbReference type="KEGG" id="cchv:BTM20_11525"/>
<feature type="transmembrane region" description="Helical" evidence="1">
    <location>
        <begin position="102"/>
        <end position="125"/>
    </location>
</feature>
<protein>
    <submittedName>
        <fullName evidence="2">Energy coupling factor transporter S component ThiW</fullName>
    </submittedName>
</protein>
<name>A0ABD4RGJ7_9CLOT</name>
<dbReference type="Proteomes" id="UP000775179">
    <property type="component" value="Unassembled WGS sequence"/>
</dbReference>
<evidence type="ECO:0000313" key="2">
    <source>
        <dbReference type="EMBL" id="MBX7290275.1"/>
    </source>
</evidence>
<reference evidence="2 3" key="1">
    <citation type="submission" date="2021-08" db="EMBL/GenBank/DDBJ databases">
        <title>Genome sequence analysis of Clostridium chauvoei strains of European origin and evaluation of typing options for outbreak investigations.</title>
        <authorList>
            <person name="Abdel-Glil M."/>
            <person name="Thomas P."/>
            <person name="Seyboldt C."/>
        </authorList>
    </citation>
    <scope>NUCLEOTIDE SEQUENCE [LARGE SCALE GENOMIC DNA]</scope>
    <source>
        <strain evidence="2 3">S0260-09</strain>
    </source>
</reference>
<dbReference type="NCBIfam" id="TIGR02359">
    <property type="entry name" value="thiW"/>
    <property type="match status" value="1"/>
</dbReference>
<comment type="caution">
    <text evidence="2">The sequence shown here is derived from an EMBL/GenBank/DDBJ whole genome shotgun (WGS) entry which is preliminary data.</text>
</comment>
<gene>
    <name evidence="2" type="primary">thiW</name>
    <name evidence="2" type="ORF">K4H94_04330</name>
</gene>
<dbReference type="PIRSF" id="PIRSF024534">
    <property type="entry name" value="ThiW"/>
    <property type="match status" value="1"/>
</dbReference>